<organism evidence="2 3">
    <name type="scientific">Datura stramonium</name>
    <name type="common">Jimsonweed</name>
    <name type="synonym">Common thornapple</name>
    <dbReference type="NCBI Taxonomy" id="4076"/>
    <lineage>
        <taxon>Eukaryota</taxon>
        <taxon>Viridiplantae</taxon>
        <taxon>Streptophyta</taxon>
        <taxon>Embryophyta</taxon>
        <taxon>Tracheophyta</taxon>
        <taxon>Spermatophyta</taxon>
        <taxon>Magnoliopsida</taxon>
        <taxon>eudicotyledons</taxon>
        <taxon>Gunneridae</taxon>
        <taxon>Pentapetalae</taxon>
        <taxon>asterids</taxon>
        <taxon>lamiids</taxon>
        <taxon>Solanales</taxon>
        <taxon>Solanaceae</taxon>
        <taxon>Solanoideae</taxon>
        <taxon>Datureae</taxon>
        <taxon>Datura</taxon>
    </lineage>
</organism>
<comment type="caution">
    <text evidence="2">The sequence shown here is derived from an EMBL/GenBank/DDBJ whole genome shotgun (WGS) entry which is preliminary data.</text>
</comment>
<sequence length="159" mass="17805">MMRNSSKFLKLNKFLQLQSGFKAKITGYLFDGKESNPVDGKESSPEQSVVEICDDTISETSNGNDDSSSDSSEKELEQLEGLSSFMNQILHKIGLVSIDSNEFQDSTWDEFKKISELLPVLLEGDSHFDGDNFLNSFERIGKVDNDTVIKSFLDADEET</sequence>
<evidence type="ECO:0000313" key="3">
    <source>
        <dbReference type="Proteomes" id="UP000823775"/>
    </source>
</evidence>
<name>A0ABS8S077_DATST</name>
<feature type="region of interest" description="Disordered" evidence="1">
    <location>
        <begin position="57"/>
        <end position="77"/>
    </location>
</feature>
<reference evidence="2 3" key="1">
    <citation type="journal article" date="2021" name="BMC Genomics">
        <title>Datura genome reveals duplications of psychoactive alkaloid biosynthetic genes and high mutation rate following tissue culture.</title>
        <authorList>
            <person name="Rajewski A."/>
            <person name="Carter-House D."/>
            <person name="Stajich J."/>
            <person name="Litt A."/>
        </authorList>
    </citation>
    <scope>NUCLEOTIDE SEQUENCE [LARGE SCALE GENOMIC DNA]</scope>
    <source>
        <strain evidence="2">AR-01</strain>
    </source>
</reference>
<proteinExistence type="predicted"/>
<protein>
    <submittedName>
        <fullName evidence="2">Uncharacterized protein</fullName>
    </submittedName>
</protein>
<keyword evidence="3" id="KW-1185">Reference proteome</keyword>
<dbReference type="EMBL" id="JACEIK010000213">
    <property type="protein sequence ID" value="MCD7452506.1"/>
    <property type="molecule type" value="Genomic_DNA"/>
</dbReference>
<gene>
    <name evidence="2" type="ORF">HAX54_017193</name>
</gene>
<evidence type="ECO:0000256" key="1">
    <source>
        <dbReference type="SAM" id="MobiDB-lite"/>
    </source>
</evidence>
<evidence type="ECO:0000313" key="2">
    <source>
        <dbReference type="EMBL" id="MCD7452506.1"/>
    </source>
</evidence>
<accession>A0ABS8S077</accession>
<dbReference type="Proteomes" id="UP000823775">
    <property type="component" value="Unassembled WGS sequence"/>
</dbReference>